<dbReference type="EMBL" id="CAJNOR010002254">
    <property type="protein sequence ID" value="CAF1268931.1"/>
    <property type="molecule type" value="Genomic_DNA"/>
</dbReference>
<reference evidence="1" key="1">
    <citation type="submission" date="2021-02" db="EMBL/GenBank/DDBJ databases">
        <authorList>
            <person name="Nowell W R."/>
        </authorList>
    </citation>
    <scope>NUCLEOTIDE SEQUENCE</scope>
</reference>
<dbReference type="AlphaFoldDB" id="A0A815B8P2"/>
<feature type="non-terminal residue" evidence="1">
    <location>
        <position position="1"/>
    </location>
</feature>
<name>A0A815B8P2_ADIRI</name>
<comment type="caution">
    <text evidence="1">The sequence shown here is derived from an EMBL/GenBank/DDBJ whole genome shotgun (WGS) entry which is preliminary data.</text>
</comment>
<proteinExistence type="predicted"/>
<evidence type="ECO:0000313" key="1">
    <source>
        <dbReference type="EMBL" id="CAF1268931.1"/>
    </source>
</evidence>
<dbReference type="Proteomes" id="UP000663828">
    <property type="component" value="Unassembled WGS sequence"/>
</dbReference>
<sequence>YKQWSAVYRASLEPYCTTPADRETPGQEGGKYFGGSLELLWHGILEVYTTVDMAAPIIRTNTDLCHTFRSPCIGKE</sequence>
<gene>
    <name evidence="1" type="ORF">XAT740_LOCUS27185</name>
</gene>
<evidence type="ECO:0000313" key="2">
    <source>
        <dbReference type="Proteomes" id="UP000663828"/>
    </source>
</evidence>
<keyword evidence="2" id="KW-1185">Reference proteome</keyword>
<organism evidence="1 2">
    <name type="scientific">Adineta ricciae</name>
    <name type="common">Rotifer</name>
    <dbReference type="NCBI Taxonomy" id="249248"/>
    <lineage>
        <taxon>Eukaryota</taxon>
        <taxon>Metazoa</taxon>
        <taxon>Spiralia</taxon>
        <taxon>Gnathifera</taxon>
        <taxon>Rotifera</taxon>
        <taxon>Eurotatoria</taxon>
        <taxon>Bdelloidea</taxon>
        <taxon>Adinetida</taxon>
        <taxon>Adinetidae</taxon>
        <taxon>Adineta</taxon>
    </lineage>
</organism>
<accession>A0A815B8P2</accession>
<protein>
    <submittedName>
        <fullName evidence="1">Uncharacterized protein</fullName>
    </submittedName>
</protein>